<dbReference type="InterPro" id="IPR000639">
    <property type="entry name" value="Epox_hydrolase-like"/>
</dbReference>
<comment type="caution">
    <text evidence="3">The sequence shown here is derived from an EMBL/GenBank/DDBJ whole genome shotgun (WGS) entry which is preliminary data.</text>
</comment>
<evidence type="ECO:0000256" key="1">
    <source>
        <dbReference type="SAM" id="SignalP"/>
    </source>
</evidence>
<feature type="chain" id="PRO_5015186660" evidence="1">
    <location>
        <begin position="23"/>
        <end position="331"/>
    </location>
</feature>
<feature type="signal peptide" evidence="1">
    <location>
        <begin position="1"/>
        <end position="22"/>
    </location>
</feature>
<dbReference type="GO" id="GO:0016020">
    <property type="term" value="C:membrane"/>
    <property type="evidence" value="ECO:0007669"/>
    <property type="project" value="TreeGrafter"/>
</dbReference>
<feature type="domain" description="AB hydrolase-1" evidence="2">
    <location>
        <begin position="66"/>
        <end position="318"/>
    </location>
</feature>
<dbReference type="SUPFAM" id="SSF53474">
    <property type="entry name" value="alpha/beta-Hydrolases"/>
    <property type="match status" value="1"/>
</dbReference>
<dbReference type="InterPro" id="IPR050266">
    <property type="entry name" value="AB_hydrolase_sf"/>
</dbReference>
<dbReference type="OrthoDB" id="9773293at2"/>
<dbReference type="Proteomes" id="UP000240212">
    <property type="component" value="Unassembled WGS sequence"/>
</dbReference>
<gene>
    <name evidence="3" type="ORF">C7G83_12945</name>
</gene>
<protein>
    <submittedName>
        <fullName evidence="3">Alpha/beta hydrolase</fullName>
    </submittedName>
</protein>
<keyword evidence="1" id="KW-0732">Signal</keyword>
<dbReference type="STRING" id="1388748.GCA_000463155_03804"/>
<reference evidence="3 4" key="1">
    <citation type="submission" date="2018-03" db="EMBL/GenBank/DDBJ databases">
        <title>Draft genome sequence of the first documented clinical Siccibacter turicensis isolate in Austria.</title>
        <authorList>
            <person name="Lepuschitz S."/>
            <person name="Pekard-Amenitsch S."/>
            <person name="Haunold R."/>
            <person name="Schill S."/>
            <person name="Mach R."/>
            <person name="Allerberger F."/>
            <person name="Ruppitsch W."/>
            <person name="Forsythe S.J."/>
        </authorList>
    </citation>
    <scope>NUCLEOTIDE SEQUENCE [LARGE SCALE GENOMIC DNA]</scope>
    <source>
        <strain evidence="3 4">6100069499-17</strain>
    </source>
</reference>
<name>A0A2P8VHX2_9ENTR</name>
<accession>A0A2P8VHX2</accession>
<organism evidence="3 4">
    <name type="scientific">Siccibacter turicensis</name>
    <dbReference type="NCBI Taxonomy" id="357233"/>
    <lineage>
        <taxon>Bacteria</taxon>
        <taxon>Pseudomonadati</taxon>
        <taxon>Pseudomonadota</taxon>
        <taxon>Gammaproteobacteria</taxon>
        <taxon>Enterobacterales</taxon>
        <taxon>Enterobacteriaceae</taxon>
        <taxon>Siccibacter</taxon>
    </lineage>
</organism>
<dbReference type="PRINTS" id="PR00412">
    <property type="entry name" value="EPOXHYDRLASE"/>
</dbReference>
<dbReference type="GO" id="GO:0047372">
    <property type="term" value="F:monoacylglycerol lipase activity"/>
    <property type="evidence" value="ECO:0007669"/>
    <property type="project" value="TreeGrafter"/>
</dbReference>
<dbReference type="Gene3D" id="3.40.50.1820">
    <property type="entry name" value="alpha/beta hydrolase"/>
    <property type="match status" value="1"/>
</dbReference>
<dbReference type="GO" id="GO:0046464">
    <property type="term" value="P:acylglycerol catabolic process"/>
    <property type="evidence" value="ECO:0007669"/>
    <property type="project" value="TreeGrafter"/>
</dbReference>
<sequence length="331" mass="36719">MLRKYIQGSLAATLLFTAQAQAASYGENLEGFAYPWPLQHSDFTSQQQTLRMGYMDIKPQNANGKTVVLLHGKNFCAATWEGTIRALSEKGYRVVAPDQIGFCTSTKPKSYQYSFQQLAENTHRLLGTLGVERAIVMGHSTGGMLATRYALMYPEQTEKLVMVNPIGLEDWKAKGVPWRSVDEWYKRELKTSAESIKAYEQKTYYMGRWKPEYDKWVDMLAGMNNGPGKANVAWNSALIYDMIATQPVVYEFPHLKVPTALFIGTGDTTAPGSDTAPDAVKKAVGNYQELGKAAAKAIPNATLIEFDGMGHAPQMEAPEKFHAQLLEALAK</sequence>
<dbReference type="PRINTS" id="PR00111">
    <property type="entry name" value="ABHYDROLASE"/>
</dbReference>
<dbReference type="RefSeq" id="WP_106877555.1">
    <property type="nucleotide sequence ID" value="NZ_PYEP01000005.1"/>
</dbReference>
<dbReference type="PANTHER" id="PTHR43798:SF33">
    <property type="entry name" value="HYDROLASE, PUTATIVE (AFU_ORTHOLOGUE AFUA_2G14860)-RELATED"/>
    <property type="match status" value="1"/>
</dbReference>
<dbReference type="InterPro" id="IPR000073">
    <property type="entry name" value="AB_hydrolase_1"/>
</dbReference>
<dbReference type="AlphaFoldDB" id="A0A2P8VHX2"/>
<keyword evidence="3" id="KW-0378">Hydrolase</keyword>
<proteinExistence type="predicted"/>
<dbReference type="InterPro" id="IPR029058">
    <property type="entry name" value="AB_hydrolase_fold"/>
</dbReference>
<evidence type="ECO:0000313" key="3">
    <source>
        <dbReference type="EMBL" id="PSN07163.1"/>
    </source>
</evidence>
<keyword evidence="4" id="KW-1185">Reference proteome</keyword>
<evidence type="ECO:0000313" key="4">
    <source>
        <dbReference type="Proteomes" id="UP000240212"/>
    </source>
</evidence>
<dbReference type="Pfam" id="PF00561">
    <property type="entry name" value="Abhydrolase_1"/>
    <property type="match status" value="1"/>
</dbReference>
<evidence type="ECO:0000259" key="2">
    <source>
        <dbReference type="Pfam" id="PF00561"/>
    </source>
</evidence>
<dbReference type="PANTHER" id="PTHR43798">
    <property type="entry name" value="MONOACYLGLYCEROL LIPASE"/>
    <property type="match status" value="1"/>
</dbReference>
<dbReference type="EMBL" id="PYEP01000005">
    <property type="protein sequence ID" value="PSN07163.1"/>
    <property type="molecule type" value="Genomic_DNA"/>
</dbReference>